<evidence type="ECO:0000313" key="3">
    <source>
        <dbReference type="WBParaSite" id="SVE_0407500.1"/>
    </source>
</evidence>
<reference evidence="2" key="1">
    <citation type="submission" date="2014-07" db="EMBL/GenBank/DDBJ databases">
        <authorList>
            <person name="Martin A.A"/>
            <person name="De Silva N."/>
        </authorList>
    </citation>
    <scope>NUCLEOTIDE SEQUENCE</scope>
</reference>
<keyword evidence="1" id="KW-0472">Membrane</keyword>
<organism evidence="2 3">
    <name type="scientific">Strongyloides venezuelensis</name>
    <name type="common">Threadworm</name>
    <dbReference type="NCBI Taxonomy" id="75913"/>
    <lineage>
        <taxon>Eukaryota</taxon>
        <taxon>Metazoa</taxon>
        <taxon>Ecdysozoa</taxon>
        <taxon>Nematoda</taxon>
        <taxon>Chromadorea</taxon>
        <taxon>Rhabditida</taxon>
        <taxon>Tylenchina</taxon>
        <taxon>Panagrolaimomorpha</taxon>
        <taxon>Strongyloidoidea</taxon>
        <taxon>Strongyloididae</taxon>
        <taxon>Strongyloides</taxon>
    </lineage>
</organism>
<keyword evidence="1" id="KW-1133">Transmembrane helix</keyword>
<evidence type="ECO:0000313" key="2">
    <source>
        <dbReference type="Proteomes" id="UP000035680"/>
    </source>
</evidence>
<feature type="transmembrane region" description="Helical" evidence="1">
    <location>
        <begin position="303"/>
        <end position="323"/>
    </location>
</feature>
<keyword evidence="2" id="KW-1185">Reference proteome</keyword>
<dbReference type="WBParaSite" id="SVE_0407500.1">
    <property type="protein sequence ID" value="SVE_0407500.1"/>
    <property type="gene ID" value="SVE_0407500"/>
</dbReference>
<protein>
    <submittedName>
        <fullName evidence="3">Uncharacterized protein</fullName>
    </submittedName>
</protein>
<dbReference type="AlphaFoldDB" id="A0A0K0F5I4"/>
<name>A0A0K0F5I4_STRVS</name>
<sequence>MFKKKEIEEIRESYSPICEEFLQYHESTMYQSLPLKKFKDEYELVETRLEKTFTKDVCDEHEEFPYIDESGSVNFEAHDSSLVVSSEIDEKCFDSINSDIEMEKSFKRRDDFTKKVHFKDDGTDYDNLKDNFCWWLDKKGDRRKSYDEMIPLSRRSSKDDVEKSRKEDITDLLIKKTKLLICLKILKYFFSLLLILIPLFLFLLAFFGFGLCDIKPTVPNTLYFIGSFILLSFILTVLLSLDWSPPIAIFLVILLIIVGIILTGLAAFDTNDKTNNRKFIYDEVYKPHGEIGPVKEWYEVHQFQLILFGFQLALFIIIIIVGWDHIKHFCFGENESNSMSIEDLMKKQLEENQK</sequence>
<keyword evidence="1" id="KW-0812">Transmembrane</keyword>
<dbReference type="Proteomes" id="UP000035680">
    <property type="component" value="Unassembled WGS sequence"/>
</dbReference>
<evidence type="ECO:0000256" key="1">
    <source>
        <dbReference type="SAM" id="Phobius"/>
    </source>
</evidence>
<feature type="transmembrane region" description="Helical" evidence="1">
    <location>
        <begin position="248"/>
        <end position="268"/>
    </location>
</feature>
<feature type="transmembrane region" description="Helical" evidence="1">
    <location>
        <begin position="185"/>
        <end position="209"/>
    </location>
</feature>
<feature type="transmembrane region" description="Helical" evidence="1">
    <location>
        <begin position="221"/>
        <end position="241"/>
    </location>
</feature>
<reference evidence="3" key="2">
    <citation type="submission" date="2015-08" db="UniProtKB">
        <authorList>
            <consortium name="WormBaseParasite"/>
        </authorList>
    </citation>
    <scope>IDENTIFICATION</scope>
</reference>
<accession>A0A0K0F5I4</accession>
<proteinExistence type="predicted"/>